<evidence type="ECO:0000256" key="2">
    <source>
        <dbReference type="ARBA" id="ARBA00012722"/>
    </source>
</evidence>
<dbReference type="SMART" id="SM00278">
    <property type="entry name" value="HhH1"/>
    <property type="match status" value="4"/>
</dbReference>
<dbReference type="FunFam" id="2.40.50.140:FF:000012">
    <property type="entry name" value="DNA ligase"/>
    <property type="match status" value="1"/>
</dbReference>
<dbReference type="Pfam" id="PF03119">
    <property type="entry name" value="DNA_ligase_ZBD"/>
    <property type="match status" value="1"/>
</dbReference>
<evidence type="ECO:0000313" key="17">
    <source>
        <dbReference type="EMBL" id="WLD56960.1"/>
    </source>
</evidence>
<dbReference type="PANTHER" id="PTHR23389:SF9">
    <property type="entry name" value="DNA LIGASE"/>
    <property type="match status" value="1"/>
</dbReference>
<evidence type="ECO:0000256" key="10">
    <source>
        <dbReference type="ARBA" id="ARBA00023027"/>
    </source>
</evidence>
<evidence type="ECO:0000256" key="3">
    <source>
        <dbReference type="ARBA" id="ARBA00013308"/>
    </source>
</evidence>
<evidence type="ECO:0000256" key="6">
    <source>
        <dbReference type="ARBA" id="ARBA00022723"/>
    </source>
</evidence>
<reference evidence="17" key="1">
    <citation type="submission" date="2022-07" db="EMBL/GenBank/DDBJ databases">
        <title>Complete genome sequence of Salinispirillum sp. LH10-3-1 capable of multiple carbohydrate inversion isolated from a soda lake.</title>
        <authorList>
            <person name="Liu J."/>
            <person name="Zhai Y."/>
            <person name="Zhang H."/>
            <person name="Yang H."/>
            <person name="Qu J."/>
            <person name="Li J."/>
        </authorList>
    </citation>
    <scope>NUCLEOTIDE SEQUENCE</scope>
    <source>
        <strain evidence="17">LH 10-3-1</strain>
    </source>
</reference>
<comment type="function">
    <text evidence="1 14">DNA ligase that catalyzes the formation of phosphodiester linkages between 5'-phosphoryl and 3'-hydroxyl groups in double-stranded DNA using NAD as a coenzyme and as the energy source for the reaction. It is essential for DNA replication and repair of damaged DNA.</text>
</comment>
<dbReference type="InterPro" id="IPR010994">
    <property type="entry name" value="RuvA_2-like"/>
</dbReference>
<dbReference type="Gene3D" id="1.10.150.20">
    <property type="entry name" value="5' to 3' exonuclease, C-terminal subdomain"/>
    <property type="match status" value="2"/>
</dbReference>
<dbReference type="NCBIfam" id="NF005932">
    <property type="entry name" value="PRK07956.1"/>
    <property type="match status" value="1"/>
</dbReference>
<comment type="similarity">
    <text evidence="13 14">Belongs to the NAD-dependent DNA ligase family. LigA subfamily.</text>
</comment>
<evidence type="ECO:0000256" key="5">
    <source>
        <dbReference type="ARBA" id="ARBA00022705"/>
    </source>
</evidence>
<evidence type="ECO:0000256" key="11">
    <source>
        <dbReference type="ARBA" id="ARBA00023204"/>
    </source>
</evidence>
<comment type="catalytic activity">
    <reaction evidence="12 14 15">
        <text>NAD(+) + (deoxyribonucleotide)n-3'-hydroxyl + 5'-phospho-(deoxyribonucleotide)m = (deoxyribonucleotide)n+m + AMP + beta-nicotinamide D-nucleotide.</text>
        <dbReference type="EC" id="6.5.1.2"/>
    </reaction>
</comment>
<protein>
    <recommendedName>
        <fullName evidence="3 14">DNA ligase</fullName>
        <ecNumber evidence="2 14">6.5.1.2</ecNumber>
    </recommendedName>
    <alternativeName>
        <fullName evidence="14">Polydeoxyribonucleotide synthase [NAD(+)]</fullName>
    </alternativeName>
</protein>
<dbReference type="GO" id="GO:0003911">
    <property type="term" value="F:DNA ligase (NAD+) activity"/>
    <property type="evidence" value="ECO:0007669"/>
    <property type="project" value="UniProtKB-UniRule"/>
</dbReference>
<dbReference type="InterPro" id="IPR001357">
    <property type="entry name" value="BRCT_dom"/>
</dbReference>
<feature type="binding site" evidence="14">
    <location>
        <position position="139"/>
    </location>
    <ligand>
        <name>NAD(+)</name>
        <dbReference type="ChEBI" id="CHEBI:57540"/>
    </ligand>
</feature>
<dbReference type="GO" id="GO:0006260">
    <property type="term" value="P:DNA replication"/>
    <property type="evidence" value="ECO:0007669"/>
    <property type="project" value="UniProtKB-KW"/>
</dbReference>
<keyword evidence="14" id="KW-0464">Manganese</keyword>
<dbReference type="Pfam" id="PF12826">
    <property type="entry name" value="HHH_2"/>
    <property type="match status" value="1"/>
</dbReference>
<dbReference type="SMART" id="SM00292">
    <property type="entry name" value="BRCT"/>
    <property type="match status" value="1"/>
</dbReference>
<dbReference type="Pfam" id="PF14520">
    <property type="entry name" value="HHH_5"/>
    <property type="match status" value="1"/>
</dbReference>
<dbReference type="Gene3D" id="1.10.287.610">
    <property type="entry name" value="Helix hairpin bin"/>
    <property type="match status" value="1"/>
</dbReference>
<feature type="binding site" evidence="14">
    <location>
        <begin position="81"/>
        <end position="82"/>
    </location>
    <ligand>
        <name>NAD(+)</name>
        <dbReference type="ChEBI" id="CHEBI:57540"/>
    </ligand>
</feature>
<keyword evidence="4 14" id="KW-0436">Ligase</keyword>
<comment type="caution">
    <text evidence="14">Lacks conserved residue(s) required for the propagation of feature annotation.</text>
</comment>
<feature type="binding site" evidence="14">
    <location>
        <position position="116"/>
    </location>
    <ligand>
        <name>NAD(+)</name>
        <dbReference type="ChEBI" id="CHEBI:57540"/>
    </ligand>
</feature>
<dbReference type="CDD" id="cd17748">
    <property type="entry name" value="BRCT_DNA_ligase_like"/>
    <property type="match status" value="1"/>
</dbReference>
<evidence type="ECO:0000256" key="14">
    <source>
        <dbReference type="HAMAP-Rule" id="MF_01588"/>
    </source>
</evidence>
<dbReference type="Gene3D" id="3.40.50.10190">
    <property type="entry name" value="BRCT domain"/>
    <property type="match status" value="1"/>
</dbReference>
<keyword evidence="10 14" id="KW-0520">NAD</keyword>
<dbReference type="FunFam" id="1.10.150.20:FF:000006">
    <property type="entry name" value="DNA ligase"/>
    <property type="match status" value="1"/>
</dbReference>
<keyword evidence="6 14" id="KW-0479">Metal-binding</keyword>
<dbReference type="GO" id="GO:0005829">
    <property type="term" value="C:cytosol"/>
    <property type="evidence" value="ECO:0007669"/>
    <property type="project" value="TreeGrafter"/>
</dbReference>
<evidence type="ECO:0000256" key="12">
    <source>
        <dbReference type="ARBA" id="ARBA00034005"/>
    </source>
</evidence>
<dbReference type="SMART" id="SM00532">
    <property type="entry name" value="LIGANc"/>
    <property type="match status" value="1"/>
</dbReference>
<dbReference type="InterPro" id="IPR018239">
    <property type="entry name" value="DNA_ligase_AS"/>
</dbReference>
<feature type="binding site" evidence="14">
    <location>
        <position position="414"/>
    </location>
    <ligand>
        <name>Zn(2+)</name>
        <dbReference type="ChEBI" id="CHEBI:29105"/>
    </ligand>
</feature>
<dbReference type="InterPro" id="IPR004149">
    <property type="entry name" value="Znf_DNAligase_C4"/>
</dbReference>
<dbReference type="Pfam" id="PF00533">
    <property type="entry name" value="BRCT"/>
    <property type="match status" value="1"/>
</dbReference>
<evidence type="ECO:0000256" key="15">
    <source>
        <dbReference type="RuleBase" id="RU000618"/>
    </source>
</evidence>
<organism evidence="17">
    <name type="scientific">Salinispirillum sp. LH 10-3-1</name>
    <dbReference type="NCBI Taxonomy" id="2952525"/>
    <lineage>
        <taxon>Bacteria</taxon>
        <taxon>Pseudomonadati</taxon>
        <taxon>Pseudomonadota</taxon>
        <taxon>Gammaproteobacteria</taxon>
        <taxon>Oceanospirillales</taxon>
        <taxon>Saccharospirillaceae</taxon>
        <taxon>Salinispirillum</taxon>
    </lineage>
</organism>
<dbReference type="EC" id="6.5.1.2" evidence="2 14"/>
<dbReference type="InterPro" id="IPR003583">
    <property type="entry name" value="Hlx-hairpin-Hlx_DNA-bd_motif"/>
</dbReference>
<dbReference type="SUPFAM" id="SSF56091">
    <property type="entry name" value="DNA ligase/mRNA capping enzyme, catalytic domain"/>
    <property type="match status" value="1"/>
</dbReference>
<evidence type="ECO:0000256" key="8">
    <source>
        <dbReference type="ARBA" id="ARBA00022833"/>
    </source>
</evidence>
<dbReference type="Pfam" id="PF03120">
    <property type="entry name" value="OB_DNA_ligase"/>
    <property type="match status" value="1"/>
</dbReference>
<dbReference type="InterPro" id="IPR013839">
    <property type="entry name" value="DNAligase_adenylation"/>
</dbReference>
<dbReference type="HAMAP" id="MF_01588">
    <property type="entry name" value="DNA_ligase_A"/>
    <property type="match status" value="1"/>
</dbReference>
<keyword evidence="7 14" id="KW-0227">DNA damage</keyword>
<dbReference type="PANTHER" id="PTHR23389">
    <property type="entry name" value="CHROMOSOME TRANSMISSION FIDELITY FACTOR 18"/>
    <property type="match status" value="1"/>
</dbReference>
<dbReference type="FunFam" id="1.10.150.20:FF:000007">
    <property type="entry name" value="DNA ligase"/>
    <property type="match status" value="1"/>
</dbReference>
<dbReference type="CDD" id="cd00114">
    <property type="entry name" value="LIGANc"/>
    <property type="match status" value="1"/>
</dbReference>
<gene>
    <name evidence="14 17" type="primary">ligA</name>
    <name evidence="17" type="ORF">NFC81_09475</name>
</gene>
<dbReference type="InterPro" id="IPR004150">
    <property type="entry name" value="NAD_DNA_ligase_OB"/>
</dbReference>
<dbReference type="NCBIfam" id="TIGR00575">
    <property type="entry name" value="dnlj"/>
    <property type="match status" value="1"/>
</dbReference>
<dbReference type="PROSITE" id="PS01055">
    <property type="entry name" value="DNA_LIGASE_N1"/>
    <property type="match status" value="1"/>
</dbReference>
<evidence type="ECO:0000256" key="4">
    <source>
        <dbReference type="ARBA" id="ARBA00022598"/>
    </source>
</evidence>
<feature type="binding site" evidence="14">
    <location>
        <position position="317"/>
    </location>
    <ligand>
        <name>NAD(+)</name>
        <dbReference type="ChEBI" id="CHEBI:57540"/>
    </ligand>
</feature>
<feature type="binding site" evidence="14">
    <location>
        <position position="293"/>
    </location>
    <ligand>
        <name>NAD(+)</name>
        <dbReference type="ChEBI" id="CHEBI:57540"/>
    </ligand>
</feature>
<keyword evidence="11 14" id="KW-0234">DNA repair</keyword>
<evidence type="ECO:0000256" key="9">
    <source>
        <dbReference type="ARBA" id="ARBA00022842"/>
    </source>
</evidence>
<dbReference type="PROSITE" id="PS50172">
    <property type="entry name" value="BRCT"/>
    <property type="match status" value="1"/>
</dbReference>
<dbReference type="RefSeq" id="WP_304994246.1">
    <property type="nucleotide sequence ID" value="NZ_CP101717.1"/>
</dbReference>
<proteinExistence type="inferred from homology"/>
<dbReference type="Pfam" id="PF01653">
    <property type="entry name" value="DNA_ligase_aden"/>
    <property type="match status" value="1"/>
</dbReference>
<dbReference type="PROSITE" id="PS01056">
    <property type="entry name" value="DNA_LIGASE_N2"/>
    <property type="match status" value="1"/>
</dbReference>
<dbReference type="InterPro" id="IPR012340">
    <property type="entry name" value="NA-bd_OB-fold"/>
</dbReference>
<dbReference type="InterPro" id="IPR001679">
    <property type="entry name" value="DNA_ligase"/>
</dbReference>
<comment type="cofactor">
    <cofactor evidence="14">
        <name>Mg(2+)</name>
        <dbReference type="ChEBI" id="CHEBI:18420"/>
    </cofactor>
    <cofactor evidence="14">
        <name>Mn(2+)</name>
        <dbReference type="ChEBI" id="CHEBI:29035"/>
    </cofactor>
</comment>
<sequence>MKAIEQQIAALREQLQKHNYAYYVLDEPTVPDAEYDRLFHELKQLEEQHPELVTPDSPTQRVGAPLIGGFTPVEHAVPMLSLDNAFSADDLVAFCRRVAERLDKEGVREAQAFCCEPKLDGIAVTLRYEQGALVQAATRGDGTAGENITANVRTIPSVPLRLQGSGFPPVLEVRGEIYMPRGGFQRLNEQALAAGEKTYMNPRNAASGSLRQIDPAVTAKRPLEFCCYGYGEIDGALLPDSHFDRLRLFHQWGFRINPEMQRITGTEALQAYYDDIAAKRDALPYDIDGVVFKVDAVSLQERLGMVSRAPRWATAYKFPAQEELTVLERIDFQIGRTGAVTPVARLQPVLVGGVMVSNATLHNMDEIARLDLHEGDTVIIHRAGDVIPKVLRAVPERRPSNARKVPLPDHCPVCDAPIERLEGEVIARCTGGVTCGAQRLEALKHFVSRKAMDIDGVGEKLLETLIEKQWVMQFSDLYRLTFDQLMALDRMGEKSAQNTIDALAKSKQTTLPRFLFALGIREVGETTARNLALHFGHLDALMRASEEALIAVTDVGPIMAKHIRQFFEQEHNVDEIRSLIGQGIQWPAIEVPSVDAQPLVGETWVVTGKLETATRDEVKADLQALGAKVVGSVSAQTTCLIAGPGAGSKLTKAESLGIPVLDEAGWLARRQALLGAN</sequence>
<feature type="active site" description="N6-AMP-lysine intermediate" evidence="14">
    <location>
        <position position="118"/>
    </location>
</feature>
<accession>A0AB38YC60</accession>
<dbReference type="Gene3D" id="6.20.10.30">
    <property type="match status" value="1"/>
</dbReference>
<feature type="binding site" evidence="14">
    <location>
        <position position="435"/>
    </location>
    <ligand>
        <name>Zn(2+)</name>
        <dbReference type="ChEBI" id="CHEBI:29105"/>
    </ligand>
</feature>
<dbReference type="FunFam" id="3.30.470.30:FF:000001">
    <property type="entry name" value="DNA ligase"/>
    <property type="match status" value="1"/>
</dbReference>
<dbReference type="GO" id="GO:0006281">
    <property type="term" value="P:DNA repair"/>
    <property type="evidence" value="ECO:0007669"/>
    <property type="project" value="UniProtKB-KW"/>
</dbReference>
<feature type="binding site" evidence="14">
    <location>
        <position position="176"/>
    </location>
    <ligand>
        <name>NAD(+)</name>
        <dbReference type="ChEBI" id="CHEBI:57540"/>
    </ligand>
</feature>
<evidence type="ECO:0000259" key="16">
    <source>
        <dbReference type="PROSITE" id="PS50172"/>
    </source>
</evidence>
<dbReference type="PIRSF" id="PIRSF001604">
    <property type="entry name" value="LigA"/>
    <property type="match status" value="1"/>
</dbReference>
<keyword evidence="9 14" id="KW-0460">Magnesium</keyword>
<feature type="domain" description="BRCT" evidence="16">
    <location>
        <begin position="594"/>
        <end position="667"/>
    </location>
</feature>
<dbReference type="AlphaFoldDB" id="A0AB38YC60"/>
<dbReference type="InterPro" id="IPR036420">
    <property type="entry name" value="BRCT_dom_sf"/>
</dbReference>
<evidence type="ECO:0000256" key="1">
    <source>
        <dbReference type="ARBA" id="ARBA00004067"/>
    </source>
</evidence>
<dbReference type="Pfam" id="PF22745">
    <property type="entry name" value="Nlig-Ia"/>
    <property type="match status" value="1"/>
</dbReference>
<dbReference type="GO" id="GO:0046872">
    <property type="term" value="F:metal ion binding"/>
    <property type="evidence" value="ECO:0007669"/>
    <property type="project" value="UniProtKB-KW"/>
</dbReference>
<dbReference type="SUPFAM" id="SSF50249">
    <property type="entry name" value="Nucleic acid-binding proteins"/>
    <property type="match status" value="1"/>
</dbReference>
<dbReference type="InterPro" id="IPR033136">
    <property type="entry name" value="DNA_ligase_CS"/>
</dbReference>
<dbReference type="Gene3D" id="3.30.470.30">
    <property type="entry name" value="DNA ligase/mRNA capping enzyme"/>
    <property type="match status" value="1"/>
</dbReference>
<dbReference type="Gene3D" id="2.40.50.140">
    <property type="entry name" value="Nucleic acid-binding proteins"/>
    <property type="match status" value="1"/>
</dbReference>
<dbReference type="EMBL" id="CP101717">
    <property type="protein sequence ID" value="WLD56960.1"/>
    <property type="molecule type" value="Genomic_DNA"/>
</dbReference>
<dbReference type="InterPro" id="IPR041663">
    <property type="entry name" value="DisA/LigA_HHH"/>
</dbReference>
<feature type="binding site" evidence="14">
    <location>
        <begin position="32"/>
        <end position="36"/>
    </location>
    <ligand>
        <name>NAD(+)</name>
        <dbReference type="ChEBI" id="CHEBI:57540"/>
    </ligand>
</feature>
<keyword evidence="8 14" id="KW-0862">Zinc</keyword>
<dbReference type="FunFam" id="1.10.287.610:FF:000002">
    <property type="entry name" value="DNA ligase"/>
    <property type="match status" value="1"/>
</dbReference>
<dbReference type="InterPro" id="IPR013840">
    <property type="entry name" value="DNAligase_N"/>
</dbReference>
<evidence type="ECO:0000256" key="13">
    <source>
        <dbReference type="ARBA" id="ARBA00060881"/>
    </source>
</evidence>
<dbReference type="SUPFAM" id="SSF52113">
    <property type="entry name" value="BRCT domain"/>
    <property type="match status" value="1"/>
</dbReference>
<dbReference type="SUPFAM" id="SSF47781">
    <property type="entry name" value="RuvA domain 2-like"/>
    <property type="match status" value="1"/>
</dbReference>
<evidence type="ECO:0000256" key="7">
    <source>
        <dbReference type="ARBA" id="ARBA00022763"/>
    </source>
</evidence>
<dbReference type="GO" id="GO:0003677">
    <property type="term" value="F:DNA binding"/>
    <property type="evidence" value="ECO:0007669"/>
    <property type="project" value="InterPro"/>
</dbReference>
<keyword evidence="5 14" id="KW-0235">DNA replication</keyword>
<name>A0AB38YC60_9GAMM</name>
<feature type="binding site" evidence="14">
    <location>
        <position position="411"/>
    </location>
    <ligand>
        <name>Zn(2+)</name>
        <dbReference type="ChEBI" id="CHEBI:29105"/>
    </ligand>
</feature>